<evidence type="ECO:0000313" key="3">
    <source>
        <dbReference type="EMBL" id="EAR93944.2"/>
    </source>
</evidence>
<evidence type="ECO:0000313" key="4">
    <source>
        <dbReference type="Proteomes" id="UP000009168"/>
    </source>
</evidence>
<dbReference type="EMBL" id="GG662718">
    <property type="protein sequence ID" value="EAR93944.2"/>
    <property type="molecule type" value="Genomic_DNA"/>
</dbReference>
<keyword evidence="2" id="KW-0732">Signal</keyword>
<reference evidence="4" key="1">
    <citation type="journal article" date="2006" name="PLoS Biol.">
        <title>Macronuclear genome sequence of the ciliate Tetrahymena thermophila, a model eukaryote.</title>
        <authorList>
            <person name="Eisen J.A."/>
            <person name="Coyne R.S."/>
            <person name="Wu M."/>
            <person name="Wu D."/>
            <person name="Thiagarajan M."/>
            <person name="Wortman J.R."/>
            <person name="Badger J.H."/>
            <person name="Ren Q."/>
            <person name="Amedeo P."/>
            <person name="Jones K.M."/>
            <person name="Tallon L.J."/>
            <person name="Delcher A.L."/>
            <person name="Salzberg S.L."/>
            <person name="Silva J.C."/>
            <person name="Haas B.J."/>
            <person name="Majoros W.H."/>
            <person name="Farzad M."/>
            <person name="Carlton J.M."/>
            <person name="Smith R.K. Jr."/>
            <person name="Garg J."/>
            <person name="Pearlman R.E."/>
            <person name="Karrer K.M."/>
            <person name="Sun L."/>
            <person name="Manning G."/>
            <person name="Elde N.C."/>
            <person name="Turkewitz A.P."/>
            <person name="Asai D.J."/>
            <person name="Wilkes D.E."/>
            <person name="Wang Y."/>
            <person name="Cai H."/>
            <person name="Collins K."/>
            <person name="Stewart B.A."/>
            <person name="Lee S.R."/>
            <person name="Wilamowska K."/>
            <person name="Weinberg Z."/>
            <person name="Ruzzo W.L."/>
            <person name="Wloga D."/>
            <person name="Gaertig J."/>
            <person name="Frankel J."/>
            <person name="Tsao C.-C."/>
            <person name="Gorovsky M.A."/>
            <person name="Keeling P.J."/>
            <person name="Waller R.F."/>
            <person name="Patron N.J."/>
            <person name="Cherry J.M."/>
            <person name="Stover N.A."/>
            <person name="Krieger C.J."/>
            <person name="del Toro C."/>
            <person name="Ryder H.F."/>
            <person name="Williamson S.C."/>
            <person name="Barbeau R.A."/>
            <person name="Hamilton E.P."/>
            <person name="Orias E."/>
        </authorList>
    </citation>
    <scope>NUCLEOTIDE SEQUENCE [LARGE SCALE GENOMIC DNA]</scope>
    <source>
        <strain evidence="4">SB210</strain>
    </source>
</reference>
<dbReference type="HOGENOM" id="CLU_471368_0_0_1"/>
<keyword evidence="1" id="KW-1133">Transmembrane helix</keyword>
<proteinExistence type="predicted"/>
<dbReference type="RefSeq" id="XP_001014189.2">
    <property type="nucleotide sequence ID" value="XM_001014189.2"/>
</dbReference>
<dbReference type="KEGG" id="tet:TTHERM_00224590"/>
<evidence type="ECO:0000256" key="2">
    <source>
        <dbReference type="SAM" id="SignalP"/>
    </source>
</evidence>
<feature type="chain" id="PRO_5004201532" evidence="2">
    <location>
        <begin position="19"/>
        <end position="611"/>
    </location>
</feature>
<feature type="transmembrane region" description="Helical" evidence="1">
    <location>
        <begin position="175"/>
        <end position="201"/>
    </location>
</feature>
<dbReference type="Proteomes" id="UP000009168">
    <property type="component" value="Unassembled WGS sequence"/>
</dbReference>
<feature type="transmembrane region" description="Helical" evidence="1">
    <location>
        <begin position="145"/>
        <end position="163"/>
    </location>
</feature>
<evidence type="ECO:0000256" key="1">
    <source>
        <dbReference type="SAM" id="Phobius"/>
    </source>
</evidence>
<keyword evidence="1" id="KW-0472">Membrane</keyword>
<dbReference type="GeneID" id="7823437"/>
<keyword evidence="1 3" id="KW-0812">Transmembrane</keyword>
<sequence length="611" mass="72126">MPIYLFVLLYCILKSVYVMQKKHRLSSYLWSSMISKFQFHQLRFSKKNQRKQHNLSDAELGFGNSNGNITEKKEMEISKCQIHSESADKLISFTSLNSLDEEQDQSSQKYFQWETFFQYFKLEFCGKSNRSLYTLRNISPKSRTFIILGIVLYNVISTFTYLATRLTSRDSFNLVYLQIFFFEAIFALSFPNFITIVTCLKEFSFISYLTRQVGLYLIHITMIVFQLKTLEILFFIYYILVVVLYYDPCSMTPYFQTENQHQNTLEMYHLTFLGKIHGRFMFFYVRRVDESNFRVIIAYALNKQLQVYKESNFGNKNVHKLHFDKKHKLLTLWTKAPDTGIEIAIYHVPSLKCLQATSLYRSPAANVYGYENCPQKYCLINKQGHNVHLFEGNVYLTAIPIPGRPGAYDDFFVYEASHGSEILLGKIQNTNETTDYRVYRIVKEKKIWIAEDKIEFDEVITSQILISKEKLIFISASWNIYVYDPNTLQRIDVFSNQLLPNSIYCQTKYHADQELFEVEINKEGANFLIPDITRPKVLARMEKKEFNSLFFLNYKPIILCFQKSGKFFKRTVKYSIFDLPKKEELYNELTPSQTDLENFYTQVPEISELQK</sequence>
<feature type="signal peptide" evidence="2">
    <location>
        <begin position="1"/>
        <end position="18"/>
    </location>
</feature>
<gene>
    <name evidence="3" type="ORF">TTHERM_00224590</name>
</gene>
<name>Q23C24_TETTS</name>
<organism evidence="3 4">
    <name type="scientific">Tetrahymena thermophila (strain SB210)</name>
    <dbReference type="NCBI Taxonomy" id="312017"/>
    <lineage>
        <taxon>Eukaryota</taxon>
        <taxon>Sar</taxon>
        <taxon>Alveolata</taxon>
        <taxon>Ciliophora</taxon>
        <taxon>Intramacronucleata</taxon>
        <taxon>Oligohymenophorea</taxon>
        <taxon>Hymenostomatida</taxon>
        <taxon>Tetrahymenina</taxon>
        <taxon>Tetrahymenidae</taxon>
        <taxon>Tetrahymena</taxon>
    </lineage>
</organism>
<feature type="transmembrane region" description="Helical" evidence="1">
    <location>
        <begin position="213"/>
        <end position="246"/>
    </location>
</feature>
<accession>Q23C24</accession>
<keyword evidence="4" id="KW-1185">Reference proteome</keyword>
<dbReference type="AlphaFoldDB" id="Q23C24"/>
<protein>
    <submittedName>
        <fullName evidence="3">Transmembrane protein, putative</fullName>
    </submittedName>
</protein>
<dbReference type="InParanoid" id="Q23C24"/>